<protein>
    <submittedName>
        <fullName evidence="7">Uncharacterized protein LOC111105207</fullName>
    </submittedName>
</protein>
<name>A0A8B8AXR1_CRAVI</name>
<dbReference type="PANTHER" id="PTHR24171">
    <property type="entry name" value="ANKYRIN REPEAT DOMAIN-CONTAINING PROTEIN 39-RELATED"/>
    <property type="match status" value="1"/>
</dbReference>
<feature type="domain" description="Novel STAND NTPase 3" evidence="5">
    <location>
        <begin position="221"/>
        <end position="375"/>
    </location>
</feature>
<feature type="repeat" description="ANK" evidence="3">
    <location>
        <begin position="683"/>
        <end position="715"/>
    </location>
</feature>
<feature type="repeat" description="ANK" evidence="3">
    <location>
        <begin position="881"/>
        <end position="913"/>
    </location>
</feature>
<feature type="repeat" description="ANK" evidence="3">
    <location>
        <begin position="1046"/>
        <end position="1078"/>
    </location>
</feature>
<feature type="repeat" description="ANK" evidence="3">
    <location>
        <begin position="1145"/>
        <end position="1177"/>
    </location>
</feature>
<feature type="repeat" description="ANK" evidence="3">
    <location>
        <begin position="914"/>
        <end position="946"/>
    </location>
</feature>
<dbReference type="Pfam" id="PF13637">
    <property type="entry name" value="Ank_4"/>
    <property type="match status" value="2"/>
</dbReference>
<feature type="repeat" description="ANK" evidence="3">
    <location>
        <begin position="1178"/>
        <end position="1210"/>
    </location>
</feature>
<dbReference type="PROSITE" id="PS50088">
    <property type="entry name" value="ANK_REPEAT"/>
    <property type="match status" value="18"/>
</dbReference>
<feature type="repeat" description="ANK" evidence="3">
    <location>
        <begin position="980"/>
        <end position="1012"/>
    </location>
</feature>
<dbReference type="InterPro" id="IPR049050">
    <property type="entry name" value="nSTAND3"/>
</dbReference>
<evidence type="ECO:0000313" key="6">
    <source>
        <dbReference type="Proteomes" id="UP000694844"/>
    </source>
</evidence>
<feature type="repeat" description="ANK" evidence="3">
    <location>
        <begin position="815"/>
        <end position="847"/>
    </location>
</feature>
<evidence type="ECO:0000256" key="2">
    <source>
        <dbReference type="ARBA" id="ARBA00023043"/>
    </source>
</evidence>
<dbReference type="Pfam" id="PF20720">
    <property type="entry name" value="nSTAND3"/>
    <property type="match status" value="1"/>
</dbReference>
<dbReference type="PRINTS" id="PR01415">
    <property type="entry name" value="ANKYRIN"/>
</dbReference>
<dbReference type="Proteomes" id="UP000694844">
    <property type="component" value="Chromosome 7"/>
</dbReference>
<keyword evidence="6" id="KW-1185">Reference proteome</keyword>
<feature type="repeat" description="ANK" evidence="3">
    <location>
        <begin position="848"/>
        <end position="880"/>
    </location>
</feature>
<feature type="repeat" description="ANK" evidence="3">
    <location>
        <begin position="749"/>
        <end position="781"/>
    </location>
</feature>
<evidence type="ECO:0000259" key="4">
    <source>
        <dbReference type="Pfam" id="PF18738"/>
    </source>
</evidence>
<feature type="domain" description="DZIP3-like HEPN" evidence="4">
    <location>
        <begin position="56"/>
        <end position="181"/>
    </location>
</feature>
<evidence type="ECO:0000256" key="1">
    <source>
        <dbReference type="ARBA" id="ARBA00022737"/>
    </source>
</evidence>
<feature type="repeat" description="ANK" evidence="3">
    <location>
        <begin position="1211"/>
        <end position="1243"/>
    </location>
</feature>
<keyword evidence="1" id="KW-0677">Repeat</keyword>
<feature type="repeat" description="ANK" evidence="3">
    <location>
        <begin position="1244"/>
        <end position="1276"/>
    </location>
</feature>
<dbReference type="InterPro" id="IPR002110">
    <property type="entry name" value="Ankyrin_rpt"/>
</dbReference>
<feature type="repeat" description="ANK" evidence="3">
    <location>
        <begin position="716"/>
        <end position="748"/>
    </location>
</feature>
<dbReference type="GeneID" id="111105207"/>
<feature type="repeat" description="ANK" evidence="3">
    <location>
        <begin position="1112"/>
        <end position="1144"/>
    </location>
</feature>
<sequence length="1382" mass="151819">MASISYVATEEMTNINRVSRLLMDPCTDQLRDLLRSFIPPANFNTVIQTVKSQLPRLTEPQRKLILPSSGVYFGNYDDMDISLLYILLRNVCGIQAHNQGWGNSPDSADRSVSANIERLRLARNLCGHSTGGMSNAEFNQVWSEIRAAVMDLDKTLGIGNKYQEAVDFIRNDTMDPTRDRHFSDQLQEQIKETENIKKDVQSLKKQHKTLLESWLKGDKPFHEIHSFPDILDKVQSQPVTTIIGGPGSGKTTTARHLALRLQTDCEFEIVPVDDITEIKQYGHPKYKLVFILDDVIGVFGVEYEKLRNLEKYKESILNALGERSKILFTCRKAVYKEAANLKSFVLDKEYLVDLVDSKNQLNAEDRLQILNNHCKSHGISLKPDELPNVSSTVGCMMYPLLCKLFCSKSEYQALGKEFFENPYVCIRKEMDYLQGHMKIQYASLILCMFCQNEINEIMMKKDDSRFIEIKEKVFENCRVSGRNSEIKDALDHMNNTFTIRTDKRYSLIHDSVFEALAFHYGNQFQEDMLEYMSSSFVAKKFSISDISDDSGDLHIKIHKEHYSAFAKRLVTKHKESIRRVLAWEVQKRSKNSYISDLDEQIRLLILGCYSGNLEVVKLLLKHCDIECAGHKDIVGLLIKNGADCNKNDEKGPTPFCRATGAVHEDIVNLLNESVADCNKRDRYGPTPLCYASGAGHVDIVKMLIKSGADCNTNDGKGPTPLCRASRAGHEDIVDLLIKNGADCNKSDRYGATPLCYASGAGHVDIVDLLIKSGADSNTNDGIGPTPLCQSSGAGHVDIVDLLIKSGADCNKSDGKGATPLCYASYAGHVYIVDLLIKSGADCNKSDKFGNTSLCRASHAGHVDIVDLLIKSGADCNKNDGKGTTPLCQASGAGHVDIVKMLIKSGADCNKSDGNGTTPLCYASYAGDGDIVDSLIKNGADCNKSNGKGPTPLCLASRAGHVDIVDLLIKSGADCKKSDGYGFTPLCQASRTGHVDIVDLLIKSGADCNKSDGEGPTPLCYASDAGYEDIMDLLIKSGADWNKSNEKGVYPLNEASRAGHVYIVDLLIKSGADCNKSDKFGNTPLCQASHAGHVDIVDLLIKSGADCNKSDEFGNTPLCRASLAGHVDIVDLLIKSVADCNKSNVYGKTPLCQASRTGHVDIVDLLIKSGADCNKSDGNGPTPLCYASRAGHEDIVDLLIKSGADCNKSDGDGVTPLCYASCAGHLDIVKMLIKSGADCNKSDGYGTTPLCQASCTGHVDIVDLLIKSGADCSKSDGRAQLLFVTLQVLVMKMKFTRPSATQRDLDIGLERWSFVVRSLFVNGHSVIRIEAVGVRQIDKLIELDIFGEDALQLKFESANMLDLKRMEMEHEFKMKEMEMRKLE</sequence>
<dbReference type="InterPro" id="IPR027417">
    <property type="entry name" value="P-loop_NTPase"/>
</dbReference>
<feature type="repeat" description="ANK" evidence="3">
    <location>
        <begin position="782"/>
        <end position="814"/>
    </location>
</feature>
<dbReference type="Gene3D" id="1.25.40.20">
    <property type="entry name" value="Ankyrin repeat-containing domain"/>
    <property type="match status" value="3"/>
</dbReference>
<organism evidence="6 7">
    <name type="scientific">Crassostrea virginica</name>
    <name type="common">Eastern oyster</name>
    <dbReference type="NCBI Taxonomy" id="6565"/>
    <lineage>
        <taxon>Eukaryota</taxon>
        <taxon>Metazoa</taxon>
        <taxon>Spiralia</taxon>
        <taxon>Lophotrochozoa</taxon>
        <taxon>Mollusca</taxon>
        <taxon>Bivalvia</taxon>
        <taxon>Autobranchia</taxon>
        <taxon>Pteriomorphia</taxon>
        <taxon>Ostreida</taxon>
        <taxon>Ostreoidea</taxon>
        <taxon>Ostreidae</taxon>
        <taxon>Crassostrea</taxon>
    </lineage>
</organism>
<dbReference type="SUPFAM" id="SSF52540">
    <property type="entry name" value="P-loop containing nucleoside triphosphate hydrolases"/>
    <property type="match status" value="1"/>
</dbReference>
<keyword evidence="2 3" id="KW-0040">ANK repeat</keyword>
<feature type="repeat" description="ANK" evidence="3">
    <location>
        <begin position="1013"/>
        <end position="1045"/>
    </location>
</feature>
<dbReference type="KEGG" id="cvn:111105207"/>
<gene>
    <name evidence="7" type="primary">LOC111105207</name>
</gene>
<dbReference type="Pfam" id="PF12796">
    <property type="entry name" value="Ank_2"/>
    <property type="match status" value="4"/>
</dbReference>
<reference evidence="7" key="1">
    <citation type="submission" date="2025-08" db="UniProtKB">
        <authorList>
            <consortium name="RefSeq"/>
        </authorList>
    </citation>
    <scope>IDENTIFICATION</scope>
    <source>
        <tissue evidence="7">Whole sample</tissue>
    </source>
</reference>
<proteinExistence type="predicted"/>
<dbReference type="RefSeq" id="XP_022295084.1">
    <property type="nucleotide sequence ID" value="XM_022439376.1"/>
</dbReference>
<dbReference type="SMART" id="SM00248">
    <property type="entry name" value="ANK"/>
    <property type="match status" value="20"/>
</dbReference>
<accession>A0A8B8AXR1</accession>
<dbReference type="Pfam" id="PF18738">
    <property type="entry name" value="HEPN_DZIP3"/>
    <property type="match status" value="1"/>
</dbReference>
<dbReference type="InterPro" id="IPR041249">
    <property type="entry name" value="HEPN_DZIP3"/>
</dbReference>
<evidence type="ECO:0000313" key="7">
    <source>
        <dbReference type="RefSeq" id="XP_022295084.1"/>
    </source>
</evidence>
<evidence type="ECO:0000256" key="3">
    <source>
        <dbReference type="PROSITE-ProRule" id="PRU00023"/>
    </source>
</evidence>
<dbReference type="SUPFAM" id="SSF48403">
    <property type="entry name" value="Ankyrin repeat"/>
    <property type="match status" value="2"/>
</dbReference>
<dbReference type="Pfam" id="PF00023">
    <property type="entry name" value="Ank"/>
    <property type="match status" value="2"/>
</dbReference>
<dbReference type="PROSITE" id="PS50297">
    <property type="entry name" value="ANK_REP_REGION"/>
    <property type="match status" value="18"/>
</dbReference>
<dbReference type="OrthoDB" id="7464126at2759"/>
<evidence type="ECO:0000259" key="5">
    <source>
        <dbReference type="Pfam" id="PF20720"/>
    </source>
</evidence>
<dbReference type="Gene3D" id="3.40.50.300">
    <property type="entry name" value="P-loop containing nucleotide triphosphate hydrolases"/>
    <property type="match status" value="1"/>
</dbReference>
<dbReference type="InterPro" id="IPR036770">
    <property type="entry name" value="Ankyrin_rpt-contain_sf"/>
</dbReference>
<feature type="repeat" description="ANK" evidence="3">
    <location>
        <begin position="947"/>
        <end position="979"/>
    </location>
</feature>
<feature type="repeat" description="ANK" evidence="3">
    <location>
        <begin position="1079"/>
        <end position="1111"/>
    </location>
</feature>